<sequence>MKMCAGSILAIISEFPEHHLWQQKKAPVVNPNRIDIRAKKRVNWGMTFVYRELSHGCFPLYGPGFGQADQMSIYRIRT</sequence>
<gene>
    <name evidence="1" type="ORF">ROA7745_01740</name>
</gene>
<evidence type="ECO:0000313" key="2">
    <source>
        <dbReference type="Proteomes" id="UP000193224"/>
    </source>
</evidence>
<accession>A0A1X7BQQ4</accession>
<dbReference type="AlphaFoldDB" id="A0A1X7BQQ4"/>
<reference evidence="1 2" key="1">
    <citation type="submission" date="2017-03" db="EMBL/GenBank/DDBJ databases">
        <authorList>
            <person name="Afonso C.L."/>
            <person name="Miller P.J."/>
            <person name="Scott M.A."/>
            <person name="Spackman E."/>
            <person name="Goraichik I."/>
            <person name="Dimitrov K.M."/>
            <person name="Suarez D.L."/>
            <person name="Swayne D.E."/>
        </authorList>
    </citation>
    <scope>NUCLEOTIDE SEQUENCE [LARGE SCALE GENOMIC DNA]</scope>
    <source>
        <strain evidence="1 2">CECT 7745</strain>
    </source>
</reference>
<name>A0A1X7BQQ4_9RHOB</name>
<dbReference type="EMBL" id="FWXB01000005">
    <property type="protein sequence ID" value="SMC11920.1"/>
    <property type="molecule type" value="Genomic_DNA"/>
</dbReference>
<organism evidence="1 2">
    <name type="scientific">Roseovarius aestuarii</name>
    <dbReference type="NCBI Taxonomy" id="475083"/>
    <lineage>
        <taxon>Bacteria</taxon>
        <taxon>Pseudomonadati</taxon>
        <taxon>Pseudomonadota</taxon>
        <taxon>Alphaproteobacteria</taxon>
        <taxon>Rhodobacterales</taxon>
        <taxon>Roseobacteraceae</taxon>
        <taxon>Roseovarius</taxon>
    </lineage>
</organism>
<proteinExistence type="predicted"/>
<keyword evidence="2" id="KW-1185">Reference proteome</keyword>
<protein>
    <submittedName>
        <fullName evidence="1">Uncharacterized protein</fullName>
    </submittedName>
</protein>
<evidence type="ECO:0000313" key="1">
    <source>
        <dbReference type="EMBL" id="SMC11920.1"/>
    </source>
</evidence>
<dbReference type="Proteomes" id="UP000193224">
    <property type="component" value="Unassembled WGS sequence"/>
</dbReference>